<dbReference type="Gene3D" id="3.40.50.1820">
    <property type="entry name" value="alpha/beta hydrolase"/>
    <property type="match status" value="1"/>
</dbReference>
<sequence>MPSTSTSQERRTTNAIHYKYSYIVQNAEYGSDGAIVLLHDLPAGAFAWENVMPQLVGLKRAVYAIDMLGYGNSDHPWPADTSTWGQADGLALLFKNLNLKNIILVGHGVGGGVAQILATRLYHEQVAALVLVDTIAYLHAFSENWPLPEMAKRQDFDAPKEASLEEVIHDLRNTLGSGVVKVKEFANVIDKYIEPWNSEVGKEVLYQHIRLLIPSYTNAVSTDLAVFQKPVLIIWGEKDQQMPIKIAERLHREIAHSKLAVIHNAGHLIPFDAPEAVASEIKSFVEAL</sequence>
<dbReference type="PRINTS" id="PR00412">
    <property type="entry name" value="EPOXHYDRLASE"/>
</dbReference>
<dbReference type="GO" id="GO:0003824">
    <property type="term" value="F:catalytic activity"/>
    <property type="evidence" value="ECO:0007669"/>
    <property type="project" value="InterPro"/>
</dbReference>
<proteinExistence type="predicted"/>
<evidence type="ECO:0000313" key="2">
    <source>
        <dbReference type="EMBL" id="GHO44313.1"/>
    </source>
</evidence>
<dbReference type="GO" id="GO:0016020">
    <property type="term" value="C:membrane"/>
    <property type="evidence" value="ECO:0007669"/>
    <property type="project" value="TreeGrafter"/>
</dbReference>
<dbReference type="RefSeq" id="WP_220193720.1">
    <property type="nucleotide sequence ID" value="NZ_BNJF01000001.1"/>
</dbReference>
<evidence type="ECO:0000259" key="1">
    <source>
        <dbReference type="Pfam" id="PF00561"/>
    </source>
</evidence>
<keyword evidence="3" id="KW-1185">Reference proteome</keyword>
<dbReference type="InterPro" id="IPR000073">
    <property type="entry name" value="AB_hydrolase_1"/>
</dbReference>
<feature type="domain" description="AB hydrolase-1" evidence="1">
    <location>
        <begin position="34"/>
        <end position="274"/>
    </location>
</feature>
<gene>
    <name evidence="2" type="ORF">KSX_24760</name>
</gene>
<dbReference type="AlphaFoldDB" id="A0A8J3I1F6"/>
<protein>
    <submittedName>
        <fullName evidence="2">Oxidoreductase</fullName>
    </submittedName>
</protein>
<dbReference type="PANTHER" id="PTHR43798">
    <property type="entry name" value="MONOACYLGLYCEROL LIPASE"/>
    <property type="match status" value="1"/>
</dbReference>
<dbReference type="PANTHER" id="PTHR43798:SF33">
    <property type="entry name" value="HYDROLASE, PUTATIVE (AFU_ORTHOLOGUE AFUA_2G14860)-RELATED"/>
    <property type="match status" value="1"/>
</dbReference>
<dbReference type="Proteomes" id="UP000612362">
    <property type="component" value="Unassembled WGS sequence"/>
</dbReference>
<accession>A0A8J3I1F6</accession>
<evidence type="ECO:0000313" key="3">
    <source>
        <dbReference type="Proteomes" id="UP000612362"/>
    </source>
</evidence>
<dbReference type="Pfam" id="PF00561">
    <property type="entry name" value="Abhydrolase_1"/>
    <property type="match status" value="1"/>
</dbReference>
<dbReference type="InterPro" id="IPR050266">
    <property type="entry name" value="AB_hydrolase_sf"/>
</dbReference>
<dbReference type="InterPro" id="IPR000639">
    <property type="entry name" value="Epox_hydrolase-like"/>
</dbReference>
<dbReference type="InterPro" id="IPR029058">
    <property type="entry name" value="AB_hydrolase_fold"/>
</dbReference>
<name>A0A8J3I1F6_9CHLR</name>
<reference evidence="2" key="1">
    <citation type="submission" date="2020-10" db="EMBL/GenBank/DDBJ databases">
        <title>Taxonomic study of unclassified bacteria belonging to the class Ktedonobacteria.</title>
        <authorList>
            <person name="Yabe S."/>
            <person name="Wang C.M."/>
            <person name="Zheng Y."/>
            <person name="Sakai Y."/>
            <person name="Cavaletti L."/>
            <person name="Monciardini P."/>
            <person name="Donadio S."/>
        </authorList>
    </citation>
    <scope>NUCLEOTIDE SEQUENCE</scope>
    <source>
        <strain evidence="2">SOSP1-1</strain>
    </source>
</reference>
<organism evidence="2 3">
    <name type="scientific">Ktedonospora formicarum</name>
    <dbReference type="NCBI Taxonomy" id="2778364"/>
    <lineage>
        <taxon>Bacteria</taxon>
        <taxon>Bacillati</taxon>
        <taxon>Chloroflexota</taxon>
        <taxon>Ktedonobacteria</taxon>
        <taxon>Ktedonobacterales</taxon>
        <taxon>Ktedonobacteraceae</taxon>
        <taxon>Ktedonospora</taxon>
    </lineage>
</organism>
<dbReference type="EMBL" id="BNJF01000001">
    <property type="protein sequence ID" value="GHO44313.1"/>
    <property type="molecule type" value="Genomic_DNA"/>
</dbReference>
<comment type="caution">
    <text evidence="2">The sequence shown here is derived from an EMBL/GenBank/DDBJ whole genome shotgun (WGS) entry which is preliminary data.</text>
</comment>
<dbReference type="SUPFAM" id="SSF53474">
    <property type="entry name" value="alpha/beta-Hydrolases"/>
    <property type="match status" value="1"/>
</dbReference>
<dbReference type="PRINTS" id="PR00111">
    <property type="entry name" value="ABHYDROLASE"/>
</dbReference>